<feature type="site" description="Substrate discrimination" evidence="6">
    <location>
        <position position="20"/>
    </location>
</feature>
<keyword evidence="3 6" id="KW-0548">Nucleotidyltransferase</keyword>
<feature type="active site" evidence="6">
    <location>
        <position position="112"/>
    </location>
</feature>
<dbReference type="SUPFAM" id="SSF56672">
    <property type="entry name" value="DNA/RNA polymerases"/>
    <property type="match status" value="1"/>
</dbReference>
<keyword evidence="2 6" id="KW-0515">Mutator protein</keyword>
<comment type="catalytic activity">
    <reaction evidence="6">
        <text>DNA(n) + a 2'-deoxyribonucleoside 5'-triphosphate = DNA(n+1) + diphosphate</text>
        <dbReference type="Rhea" id="RHEA:22508"/>
        <dbReference type="Rhea" id="RHEA-COMP:17339"/>
        <dbReference type="Rhea" id="RHEA-COMP:17340"/>
        <dbReference type="ChEBI" id="CHEBI:33019"/>
        <dbReference type="ChEBI" id="CHEBI:61560"/>
        <dbReference type="ChEBI" id="CHEBI:173112"/>
        <dbReference type="EC" id="2.7.7.7"/>
    </reaction>
</comment>
<evidence type="ECO:0000313" key="10">
    <source>
        <dbReference type="Proteomes" id="UP000196877"/>
    </source>
</evidence>
<proteinExistence type="inferred from homology"/>
<evidence type="ECO:0000256" key="6">
    <source>
        <dbReference type="HAMAP-Rule" id="MF_01113"/>
    </source>
</evidence>
<protein>
    <recommendedName>
        <fullName evidence="6">DNA polymerase IV</fullName>
        <shortName evidence="6">Pol IV</shortName>
        <ecNumber evidence="6">2.7.7.7</ecNumber>
    </recommendedName>
</protein>
<keyword evidence="6" id="KW-0234">DNA repair</keyword>
<dbReference type="InterPro" id="IPR022880">
    <property type="entry name" value="DNApol_IV"/>
</dbReference>
<evidence type="ECO:0000256" key="4">
    <source>
        <dbReference type="ARBA" id="ARBA00022763"/>
    </source>
</evidence>
<dbReference type="Gene3D" id="1.10.150.20">
    <property type="entry name" value="5' to 3' exonuclease, C-terminal subdomain"/>
    <property type="match status" value="1"/>
</dbReference>
<evidence type="ECO:0000313" key="9">
    <source>
        <dbReference type="EMBL" id="ASB88540.1"/>
    </source>
</evidence>
<dbReference type="Proteomes" id="UP000196877">
    <property type="component" value="Chromosome"/>
</dbReference>
<dbReference type="InterPro" id="IPR024728">
    <property type="entry name" value="PolY_HhH_motif"/>
</dbReference>
<dbReference type="InterPro" id="IPR017961">
    <property type="entry name" value="DNA_pol_Y-fam_little_finger"/>
</dbReference>
<dbReference type="PROSITE" id="PS50173">
    <property type="entry name" value="UMUC"/>
    <property type="match status" value="1"/>
</dbReference>
<gene>
    <name evidence="9" type="primary">dpo4</name>
    <name evidence="6" type="synonym">dinB</name>
    <name evidence="9" type="ORF">S101395_02032</name>
</gene>
<dbReference type="SUPFAM" id="SSF100879">
    <property type="entry name" value="Lesion bypass DNA polymerase (Y-family), little finger domain"/>
    <property type="match status" value="1"/>
</dbReference>
<comment type="cofactor">
    <cofactor evidence="6">
        <name>Mg(2+)</name>
        <dbReference type="ChEBI" id="CHEBI:18420"/>
    </cofactor>
    <text evidence="6">Binds 2 magnesium ions per subunit.</text>
</comment>
<dbReference type="GeneID" id="92854019"/>
<organism evidence="9 10">
    <name type="scientific">Bacillus sonorensis</name>
    <dbReference type="NCBI Taxonomy" id="119858"/>
    <lineage>
        <taxon>Bacteria</taxon>
        <taxon>Bacillati</taxon>
        <taxon>Bacillota</taxon>
        <taxon>Bacilli</taxon>
        <taxon>Bacillales</taxon>
        <taxon>Bacillaceae</taxon>
        <taxon>Bacillus</taxon>
    </lineage>
</organism>
<keyword evidence="6 9" id="KW-0808">Transferase</keyword>
<dbReference type="InterPro" id="IPR043502">
    <property type="entry name" value="DNA/RNA_pol_sf"/>
</dbReference>
<dbReference type="Pfam" id="PF11799">
    <property type="entry name" value="IMS_C"/>
    <property type="match status" value="1"/>
</dbReference>
<dbReference type="InterPro" id="IPR036775">
    <property type="entry name" value="DNA_pol_Y-fam_lit_finger_sf"/>
</dbReference>
<name>A0ABM6LGV0_9BACI</name>
<comment type="subunit">
    <text evidence="6">Monomer.</text>
</comment>
<keyword evidence="6" id="KW-0963">Cytoplasm</keyword>
<evidence type="ECO:0000259" key="8">
    <source>
        <dbReference type="PROSITE" id="PS50173"/>
    </source>
</evidence>
<dbReference type="Pfam" id="PF00817">
    <property type="entry name" value="IMS"/>
    <property type="match status" value="1"/>
</dbReference>
<dbReference type="InterPro" id="IPR043128">
    <property type="entry name" value="Rev_trsase/Diguanyl_cyclase"/>
</dbReference>
<dbReference type="NCBIfam" id="NF002677">
    <property type="entry name" value="PRK02406.1"/>
    <property type="match status" value="1"/>
</dbReference>
<evidence type="ECO:0000256" key="2">
    <source>
        <dbReference type="ARBA" id="ARBA00022457"/>
    </source>
</evidence>
<reference evidence="9 10" key="1">
    <citation type="submission" date="2017-06" db="EMBL/GenBank/DDBJ databases">
        <title>Genome sequence of Bacillus sonorensis strain SRCM101395.</title>
        <authorList>
            <person name="Cho S.H."/>
        </authorList>
    </citation>
    <scope>NUCLEOTIDE SEQUENCE [LARGE SCALE GENOMIC DNA]</scope>
    <source>
        <strain evidence="9 10">SRCM101395</strain>
    </source>
</reference>
<evidence type="ECO:0000256" key="5">
    <source>
        <dbReference type="ARBA" id="ARBA00022932"/>
    </source>
</evidence>
<dbReference type="EC" id="2.7.7.7" evidence="6"/>
<keyword evidence="6" id="KW-0460">Magnesium</keyword>
<keyword evidence="5 6" id="KW-0239">DNA-directed DNA polymerase</keyword>
<keyword evidence="6" id="KW-0238">DNA-binding</keyword>
<feature type="binding site" evidence="6">
    <location>
        <position position="15"/>
    </location>
    <ligand>
        <name>Mg(2+)</name>
        <dbReference type="ChEBI" id="CHEBI:18420"/>
    </ligand>
</feature>
<dbReference type="Gene3D" id="3.40.1170.60">
    <property type="match status" value="1"/>
</dbReference>
<feature type="binding site" evidence="6">
    <location>
        <position position="111"/>
    </location>
    <ligand>
        <name>Mg(2+)</name>
        <dbReference type="ChEBI" id="CHEBI:18420"/>
    </ligand>
</feature>
<keyword evidence="6" id="KW-0235">DNA replication</keyword>
<dbReference type="Gene3D" id="3.30.70.270">
    <property type="match status" value="1"/>
</dbReference>
<comment type="similarity">
    <text evidence="1 6">Belongs to the DNA polymerase type-Y family.</text>
</comment>
<keyword evidence="6" id="KW-0479">Metal-binding</keyword>
<dbReference type="Pfam" id="PF11798">
    <property type="entry name" value="IMS_HHH"/>
    <property type="match status" value="1"/>
</dbReference>
<dbReference type="RefSeq" id="WP_006637461.1">
    <property type="nucleotide sequence ID" value="NZ_BORD01000005.1"/>
</dbReference>
<dbReference type="Gene3D" id="3.30.1490.100">
    <property type="entry name" value="DNA polymerase, Y-family, little finger domain"/>
    <property type="match status" value="1"/>
</dbReference>
<dbReference type="CDD" id="cd03586">
    <property type="entry name" value="PolY_Pol_IV_kappa"/>
    <property type="match status" value="1"/>
</dbReference>
<sequence length="418" mass="47329">MTGGKHKGRVIFHIDMNSFYASVETAYDPSLSGKPLAIAGNAKERKGIVVTCSYEARARGVKPPMPLWEAKRLCPELIVKPPNFDRYRSSSREMFQVLREYTDLVEPVSIDEGYMDLTDTPYREKAYKTALEIQERLQKELLLPSSIGIAPNKFLAKMASDMKKPLGITILRKREVPDVLWPLDIAEMYGIGQKTAEKLRTLNIEKIADLARADEVALKQLLGINGPRLKRRANGIDFGEVNPDRIYEFKSVGNSSTLPHDSTDEKELNRLFDKLSASVSNRLKRKEVMASKLFIMIRYADWTNMTRSKTLQNPTDQADEIAEEAKALFKQHWQGDAVRLLGVTGTGLVKRTEAFKQLDLFSFEEDAKDEPIQKLVEELNEKFGTALIKKGVKAVEKESNTSGTSFNKDFFQEGRKDQ</sequence>
<comment type="function">
    <text evidence="6">Poorly processive, error-prone DNA polymerase involved in untargeted mutagenesis. Copies undamaged DNA at stalled replication forks, which arise in vivo from mismatched or misaligned primer ends. These misaligned primers can be extended by PolIV. Exhibits no 3'-5' exonuclease (proofreading) activity. May be involved in translesional synthesis, in conjunction with the beta clamp from PolIII.</text>
</comment>
<dbReference type="EMBL" id="CP021920">
    <property type="protein sequence ID" value="ASB88540.1"/>
    <property type="molecule type" value="Genomic_DNA"/>
</dbReference>
<dbReference type="PANTHER" id="PTHR11076:SF33">
    <property type="entry name" value="DNA POLYMERASE KAPPA"/>
    <property type="match status" value="1"/>
</dbReference>
<dbReference type="HAMAP" id="MF_01113">
    <property type="entry name" value="DNApol_IV"/>
    <property type="match status" value="1"/>
</dbReference>
<comment type="subcellular location">
    <subcellularLocation>
        <location evidence="6">Cytoplasm</location>
    </subcellularLocation>
</comment>
<feature type="region of interest" description="Disordered" evidence="7">
    <location>
        <begin position="396"/>
        <end position="418"/>
    </location>
</feature>
<dbReference type="InterPro" id="IPR001126">
    <property type="entry name" value="UmuC"/>
</dbReference>
<keyword evidence="10" id="KW-1185">Reference proteome</keyword>
<dbReference type="PANTHER" id="PTHR11076">
    <property type="entry name" value="DNA REPAIR POLYMERASE UMUC / TRANSFERASE FAMILY MEMBER"/>
    <property type="match status" value="1"/>
</dbReference>
<evidence type="ECO:0000256" key="1">
    <source>
        <dbReference type="ARBA" id="ARBA00010945"/>
    </source>
</evidence>
<dbReference type="InterPro" id="IPR050116">
    <property type="entry name" value="DNA_polymerase-Y"/>
</dbReference>
<accession>A0ABM6LGV0</accession>
<dbReference type="GO" id="GO:0003887">
    <property type="term" value="F:DNA-directed DNA polymerase activity"/>
    <property type="evidence" value="ECO:0007669"/>
    <property type="project" value="UniProtKB-KW"/>
</dbReference>
<keyword evidence="4 6" id="KW-0227">DNA damage</keyword>
<feature type="domain" description="UmuC" evidence="8">
    <location>
        <begin position="11"/>
        <end position="192"/>
    </location>
</feature>
<dbReference type="NCBIfam" id="NF002492">
    <property type="entry name" value="PRK01810.1"/>
    <property type="match status" value="1"/>
</dbReference>
<evidence type="ECO:0000256" key="3">
    <source>
        <dbReference type="ARBA" id="ARBA00022695"/>
    </source>
</evidence>
<evidence type="ECO:0000256" key="7">
    <source>
        <dbReference type="SAM" id="MobiDB-lite"/>
    </source>
</evidence>